<feature type="coiled-coil region" evidence="1">
    <location>
        <begin position="222"/>
        <end position="249"/>
    </location>
</feature>
<accession>A0A8H7PWG9</accession>
<comment type="caution">
    <text evidence="2">The sequence shown here is derived from an EMBL/GenBank/DDBJ whole genome shotgun (WGS) entry which is preliminary data.</text>
</comment>
<sequence length="281" mass="32707">MSDTSAGCNPTEFLNQLEDFLFSEECATNVHSSRTAYFEDQILTSESLRYLLEKDYENNNGLDENENTEFKFSAVTLREIDHRIQKKGEQILQLGQVGIARREDLDMDIENESLSSKLDWIENTIRAQKKEMYKAKHYMTSMRQELANDYIDGFEEIYKTMNVMVELISDVVLSKELHRFDVFEEYMEKLTTSLTLKLSVLDATIHLKTYDKDTVRALQVIRSSLETQHSEIKAKIEDIEAKMEAYHSQGPDFKEIAIVYAQVISKIKDTKEHIARINNPY</sequence>
<dbReference type="GO" id="GO:0051011">
    <property type="term" value="F:microtubule minus-end binding"/>
    <property type="evidence" value="ECO:0007669"/>
    <property type="project" value="TreeGrafter"/>
</dbReference>
<proteinExistence type="predicted"/>
<dbReference type="OrthoDB" id="66964at2759"/>
<organism evidence="2 3">
    <name type="scientific">Umbelopsis vinacea</name>
    <dbReference type="NCBI Taxonomy" id="44442"/>
    <lineage>
        <taxon>Eukaryota</taxon>
        <taxon>Fungi</taxon>
        <taxon>Fungi incertae sedis</taxon>
        <taxon>Mucoromycota</taxon>
        <taxon>Mucoromycotina</taxon>
        <taxon>Umbelopsidomycetes</taxon>
        <taxon>Umbelopsidales</taxon>
        <taxon>Umbelopsidaceae</taxon>
        <taxon>Umbelopsis</taxon>
    </lineage>
</organism>
<dbReference type="AlphaFoldDB" id="A0A8H7PWG9"/>
<reference evidence="2" key="1">
    <citation type="submission" date="2020-12" db="EMBL/GenBank/DDBJ databases">
        <title>Metabolic potential, ecology and presence of endohyphal bacteria is reflected in genomic diversity of Mucoromycotina.</title>
        <authorList>
            <person name="Muszewska A."/>
            <person name="Okrasinska A."/>
            <person name="Steczkiewicz K."/>
            <person name="Drgas O."/>
            <person name="Orlowska M."/>
            <person name="Perlinska-Lenart U."/>
            <person name="Aleksandrzak-Piekarczyk T."/>
            <person name="Szatraj K."/>
            <person name="Zielenkiewicz U."/>
            <person name="Pilsyk S."/>
            <person name="Malc E."/>
            <person name="Mieczkowski P."/>
            <person name="Kruszewska J.S."/>
            <person name="Biernat P."/>
            <person name="Pawlowska J."/>
        </authorList>
    </citation>
    <scope>NUCLEOTIDE SEQUENCE</scope>
    <source>
        <strain evidence="2">WA0000051536</strain>
    </source>
</reference>
<keyword evidence="3" id="KW-1185">Reference proteome</keyword>
<dbReference type="GO" id="GO:0051225">
    <property type="term" value="P:spindle assembly"/>
    <property type="evidence" value="ECO:0007669"/>
    <property type="project" value="InterPro"/>
</dbReference>
<dbReference type="Proteomes" id="UP000612746">
    <property type="component" value="Unassembled WGS sequence"/>
</dbReference>
<dbReference type="PANTHER" id="PTHR16219:SF1">
    <property type="entry name" value="HAUS AUGMIN-LIKE COMPLEX SUBUNIT 4"/>
    <property type="match status" value="1"/>
</dbReference>
<evidence type="ECO:0000256" key="1">
    <source>
        <dbReference type="SAM" id="Coils"/>
    </source>
</evidence>
<dbReference type="InterPro" id="IPR029327">
    <property type="entry name" value="HAUS4"/>
</dbReference>
<dbReference type="Pfam" id="PF14735">
    <property type="entry name" value="HAUS4"/>
    <property type="match status" value="1"/>
</dbReference>
<gene>
    <name evidence="2" type="ORF">INT44_008392</name>
</gene>
<name>A0A8H7PWG9_9FUNG</name>
<dbReference type="EMBL" id="JAEPRA010000008">
    <property type="protein sequence ID" value="KAG2181577.1"/>
    <property type="molecule type" value="Genomic_DNA"/>
</dbReference>
<evidence type="ECO:0000313" key="2">
    <source>
        <dbReference type="EMBL" id="KAG2181577.1"/>
    </source>
</evidence>
<keyword evidence="1" id="KW-0175">Coiled coil</keyword>
<dbReference type="GO" id="GO:0070652">
    <property type="term" value="C:HAUS complex"/>
    <property type="evidence" value="ECO:0007669"/>
    <property type="project" value="InterPro"/>
</dbReference>
<protein>
    <submittedName>
        <fullName evidence="2">Uncharacterized protein</fullName>
    </submittedName>
</protein>
<dbReference type="PANTHER" id="PTHR16219">
    <property type="entry name" value="AUGMIN SUBUNIT 4 FAMILY MEMBER"/>
    <property type="match status" value="1"/>
</dbReference>
<evidence type="ECO:0000313" key="3">
    <source>
        <dbReference type="Proteomes" id="UP000612746"/>
    </source>
</evidence>